<reference evidence="5 6" key="1">
    <citation type="submission" date="2019-09" db="EMBL/GenBank/DDBJ databases">
        <title>Characterisation of the sponge microbiome using genome-centric metagenomics.</title>
        <authorList>
            <person name="Engelberts J.P."/>
            <person name="Robbins S.J."/>
            <person name="De Goeij J.M."/>
            <person name="Aranda M."/>
            <person name="Bell S.C."/>
            <person name="Webster N.S."/>
        </authorList>
    </citation>
    <scope>NUCLEOTIDE SEQUENCE [LARGE SCALE GENOMIC DNA]</scope>
    <source>
        <strain evidence="5">SB0662_bin_43</strain>
    </source>
</reference>
<keyword evidence="2" id="KW-0547">Nucleotide-binding</keyword>
<protein>
    <submittedName>
        <fullName evidence="5">YifB family Mg chelatase-like AAA ATPase</fullName>
    </submittedName>
</protein>
<dbReference type="AlphaFoldDB" id="A0A845DLZ7"/>
<dbReference type="PRINTS" id="PR01657">
    <property type="entry name" value="MCMFAMILY"/>
</dbReference>
<name>A0A845DLZ7_9BACT</name>
<keyword evidence="3" id="KW-0067">ATP-binding</keyword>
<dbReference type="SMART" id="SM00382">
    <property type="entry name" value="AAA"/>
    <property type="match status" value="1"/>
</dbReference>
<dbReference type="InterPro" id="IPR045006">
    <property type="entry name" value="CHLI-like"/>
</dbReference>
<evidence type="ECO:0000313" key="6">
    <source>
        <dbReference type="Proteomes" id="UP000449092"/>
    </source>
</evidence>
<dbReference type="NCBIfam" id="TIGR00368">
    <property type="entry name" value="YifB family Mg chelatase-like AAA ATPase"/>
    <property type="match status" value="1"/>
</dbReference>
<dbReference type="Proteomes" id="UP000449092">
    <property type="component" value="Unassembled WGS sequence"/>
</dbReference>
<evidence type="ECO:0000256" key="2">
    <source>
        <dbReference type="ARBA" id="ARBA00022741"/>
    </source>
</evidence>
<dbReference type="Gene3D" id="3.40.50.300">
    <property type="entry name" value="P-loop containing nucleotide triphosphate hydrolases"/>
    <property type="match status" value="1"/>
</dbReference>
<evidence type="ECO:0000256" key="1">
    <source>
        <dbReference type="ARBA" id="ARBA00006354"/>
    </source>
</evidence>
<dbReference type="InterPro" id="IPR014721">
    <property type="entry name" value="Ribsml_uS5_D2-typ_fold_subgr"/>
</dbReference>
<evidence type="ECO:0000259" key="4">
    <source>
        <dbReference type="PROSITE" id="PS50051"/>
    </source>
</evidence>
<dbReference type="InterPro" id="IPR004482">
    <property type="entry name" value="Mg_chelat-rel"/>
</dbReference>
<dbReference type="InterPro" id="IPR000523">
    <property type="entry name" value="Mg_chelatse_chII-like_cat_dom"/>
</dbReference>
<evidence type="ECO:0000256" key="3">
    <source>
        <dbReference type="ARBA" id="ARBA00022840"/>
    </source>
</evidence>
<feature type="domain" description="MCM C-terminal AAA(+) ATPase" evidence="4">
    <location>
        <begin position="292"/>
        <end position="353"/>
    </location>
</feature>
<dbReference type="GO" id="GO:0005524">
    <property type="term" value="F:ATP binding"/>
    <property type="evidence" value="ECO:0007669"/>
    <property type="project" value="UniProtKB-KW"/>
</dbReference>
<dbReference type="SUPFAM" id="SSF52540">
    <property type="entry name" value="P-loop containing nucleoside triphosphate hydrolases"/>
    <property type="match status" value="1"/>
</dbReference>
<dbReference type="Gene3D" id="3.30.230.10">
    <property type="match status" value="1"/>
</dbReference>
<comment type="caution">
    <text evidence="5">The sequence shown here is derived from an EMBL/GenBank/DDBJ whole genome shotgun (WGS) entry which is preliminary data.</text>
</comment>
<proteinExistence type="inferred from homology"/>
<dbReference type="InterPro" id="IPR025158">
    <property type="entry name" value="Mg_chelat-rel_C"/>
</dbReference>
<dbReference type="InterPro" id="IPR001208">
    <property type="entry name" value="MCM_dom"/>
</dbReference>
<dbReference type="InterPro" id="IPR020568">
    <property type="entry name" value="Ribosomal_Su5_D2-typ_SF"/>
</dbReference>
<dbReference type="InterPro" id="IPR003593">
    <property type="entry name" value="AAA+_ATPase"/>
</dbReference>
<dbReference type="Pfam" id="PF01078">
    <property type="entry name" value="Mg_chelatase"/>
    <property type="match status" value="1"/>
</dbReference>
<comment type="similarity">
    <text evidence="1">Belongs to the Mg-chelatase subunits D/I family. ComM subfamily.</text>
</comment>
<accession>A0A845DLZ7</accession>
<dbReference type="Pfam" id="PF13335">
    <property type="entry name" value="Mg_chelatase_C"/>
    <property type="match status" value="1"/>
</dbReference>
<dbReference type="CDD" id="cd00009">
    <property type="entry name" value="AAA"/>
    <property type="match status" value="1"/>
</dbReference>
<dbReference type="EMBL" id="VXOY01000020">
    <property type="protein sequence ID" value="MYE38353.1"/>
    <property type="molecule type" value="Genomic_DNA"/>
</dbReference>
<gene>
    <name evidence="5" type="ORF">F4X82_02470</name>
</gene>
<evidence type="ECO:0000313" key="5">
    <source>
        <dbReference type="EMBL" id="MYE38353.1"/>
    </source>
</evidence>
<dbReference type="PANTHER" id="PTHR32039">
    <property type="entry name" value="MAGNESIUM-CHELATASE SUBUNIT CHLI"/>
    <property type="match status" value="1"/>
</dbReference>
<organism evidence="5 6">
    <name type="scientific">Candidatus Spechtbacteria bacterium SB0662_bin_43</name>
    <dbReference type="NCBI Taxonomy" id="2604897"/>
    <lineage>
        <taxon>Bacteria</taxon>
        <taxon>Candidatus Spechtiibacteriota</taxon>
    </lineage>
</organism>
<dbReference type="SUPFAM" id="SSF54211">
    <property type="entry name" value="Ribosomal protein S5 domain 2-like"/>
    <property type="match status" value="1"/>
</dbReference>
<sequence length="510" mass="56119">MPAIIPSVARIGMTIEPVTIEVDVVPGLHSFRIVGLPDKSVDEAKERISSALKNSGFKPPRSFAKRVTVNLAPADIKKEGGVYDTPMALGFLIDSRQMQPRISENTLVVGELGLNGDVRPVRGTLLYALWAASNGFSSIIVPPENANEASLAHTITVLKARNLSDIVAFFEQRKDLEKVPQAQYTAQQRAQHSLDDDFAIIQGQDHAKQAIEIAAAGGHHILLQGPPGAGKTLLAKATRTILPRLSHEEAIEITKIQSITGALSHDSLTQTRPFRAPHHTASESALLGGRGLLPGEISRAHRGVLFLDEFPEFHRNVLEALRQPLEQGSISISRAQGNVTYPARFLMVASANPCPCGYFGDPEKQCSCTSTALVKYRRKLSGPLADRIDIHIRMERQPFRTLAKQEVSESSTPIQERVQKARNIQLVRFQKEPIYTNAEMGVALIKKHCSIDASTEQFLEKIMKQYHLSGRAYHTILKVSRTIADLSGNATIQLNDVALATQYAQREYDM</sequence>
<dbReference type="PANTHER" id="PTHR32039:SF7">
    <property type="entry name" value="COMPETENCE PROTEIN COMM"/>
    <property type="match status" value="1"/>
</dbReference>
<dbReference type="InterPro" id="IPR027417">
    <property type="entry name" value="P-loop_NTPase"/>
</dbReference>
<dbReference type="GO" id="GO:0003677">
    <property type="term" value="F:DNA binding"/>
    <property type="evidence" value="ECO:0007669"/>
    <property type="project" value="InterPro"/>
</dbReference>
<dbReference type="PROSITE" id="PS50051">
    <property type="entry name" value="MCM_2"/>
    <property type="match status" value="1"/>
</dbReference>
<dbReference type="Pfam" id="PF13541">
    <property type="entry name" value="ChlI"/>
    <property type="match status" value="1"/>
</dbReference>